<evidence type="ECO:0008006" key="3">
    <source>
        <dbReference type="Google" id="ProtNLM"/>
    </source>
</evidence>
<reference evidence="1 2" key="1">
    <citation type="submission" date="2024-01" db="EMBL/GenBank/DDBJ databases">
        <title>The complete chloroplast genome sequence of Lithospermum erythrorhizon: insights into the phylogenetic relationship among Boraginaceae species and the maternal lineages of purple gromwells.</title>
        <authorList>
            <person name="Okada T."/>
            <person name="Watanabe K."/>
        </authorList>
    </citation>
    <scope>NUCLEOTIDE SEQUENCE [LARGE SCALE GENOMIC DNA]</scope>
</reference>
<proteinExistence type="predicted"/>
<organism evidence="1 2">
    <name type="scientific">Lithospermum erythrorhizon</name>
    <name type="common">Purple gromwell</name>
    <name type="synonym">Lithospermum officinale var. erythrorhizon</name>
    <dbReference type="NCBI Taxonomy" id="34254"/>
    <lineage>
        <taxon>Eukaryota</taxon>
        <taxon>Viridiplantae</taxon>
        <taxon>Streptophyta</taxon>
        <taxon>Embryophyta</taxon>
        <taxon>Tracheophyta</taxon>
        <taxon>Spermatophyta</taxon>
        <taxon>Magnoliopsida</taxon>
        <taxon>eudicotyledons</taxon>
        <taxon>Gunneridae</taxon>
        <taxon>Pentapetalae</taxon>
        <taxon>asterids</taxon>
        <taxon>lamiids</taxon>
        <taxon>Boraginales</taxon>
        <taxon>Boraginaceae</taxon>
        <taxon>Boraginoideae</taxon>
        <taxon>Lithospermeae</taxon>
        <taxon>Lithospermum</taxon>
    </lineage>
</organism>
<evidence type="ECO:0000313" key="1">
    <source>
        <dbReference type="EMBL" id="GAA0164166.1"/>
    </source>
</evidence>
<name>A0AAV3QMD7_LITER</name>
<dbReference type="AlphaFoldDB" id="A0AAV3QMD7"/>
<sequence length="205" mass="23267">MSNEKLVRKVLRTLPKEFAYKVTAIEEAQDLTTMSVDELIGNLTMLEMSLDDGESNKKKGIALRTSSDEDLVETMNISNNRWKKPVKPGNYGVGQSDGSKGIQCRDSEGFRHIQVECPNYIKKQSNNFSSTLSDDESHDGQEDPISNFVAFTDVTKPTITDTVDDNNEDEEDMTEKEFLEDYKLLYTKWMELTVLYTKVELKGAI</sequence>
<dbReference type="Proteomes" id="UP001454036">
    <property type="component" value="Unassembled WGS sequence"/>
</dbReference>
<gene>
    <name evidence="1" type="ORF">LIER_39732</name>
</gene>
<evidence type="ECO:0000313" key="2">
    <source>
        <dbReference type="Proteomes" id="UP001454036"/>
    </source>
</evidence>
<protein>
    <recommendedName>
        <fullName evidence="3">Gag-pol polyprotein</fullName>
    </recommendedName>
</protein>
<keyword evidence="2" id="KW-1185">Reference proteome</keyword>
<accession>A0AAV3QMD7</accession>
<comment type="caution">
    <text evidence="1">The sequence shown here is derived from an EMBL/GenBank/DDBJ whole genome shotgun (WGS) entry which is preliminary data.</text>
</comment>
<dbReference type="EMBL" id="BAABME010021773">
    <property type="protein sequence ID" value="GAA0164166.1"/>
    <property type="molecule type" value="Genomic_DNA"/>
</dbReference>